<comment type="caution">
    <text evidence="2">The sequence shown here is derived from an EMBL/GenBank/DDBJ whole genome shotgun (WGS) entry which is preliminary data.</text>
</comment>
<evidence type="ECO:0000313" key="3">
    <source>
        <dbReference type="Proteomes" id="UP001054902"/>
    </source>
</evidence>
<proteinExistence type="predicted"/>
<keyword evidence="3" id="KW-1185">Reference proteome</keyword>
<feature type="compositionally biased region" description="Basic and acidic residues" evidence="1">
    <location>
        <begin position="448"/>
        <end position="458"/>
    </location>
</feature>
<sequence>MELLKPLKSEDQATTVVEVQIKREDPAQVIGKSNPMDCTYSKDQTPKPVKSRLIIRRGAHSSGPNKGHAKLVIPILFVNGESLCSLQDVIVAIDHTGIDEINRSHRGYNDFLKVKEVTPRLMSSLFAEFSAGNFWFVDEEHQDDDIIWELVSSLSSLCTFPWIIMKIFQKVNIPYEFKNAKRDPLLLTFALRNVLARLAFNTKLQNKIRVTLREEMKRNGYKLVQQDKITTDAIAAFVGFNRLLSPNNNTGVSYSSDIDYKLIIDCRELMNGDGSPLNGGQVKKLVKKLNTAQEEDDIKRAFDRDAKMLLEVADFTTRDLAELEKYLGEDEREQNFLASIYRNNIHIGGSASIYNKFQELLDKFNESNGLEIARRTWIQYLGQSDKGSVMWISKAAELKDFFGGVSEIIISYLGDNVESLRELKKKLLEQGDIEAVKIEEAFASNSETKGKKQHDPSSRHKWLKSPKEHEDAPWKKWLHSPKVLKVALKIDEISNIIFAYPIIKTGLQELDMFPVNLLLKEQLSIAMKVFTGLVDDGVYEPKAANECLMHIGSTLCTDDNWRFSLKYAGCRLNDFFDSVTFDDYKKWCIGMDAKEVSRRYNTGQAIASVINEFALRMQNFIYLLAATPDENFPETTGKSHEDIDALYSRMTKACFHEMVIRSKYTTDVEIHYALNILGRGILGLHLSKLPIIANLKEIIRNLASSIGSDHNEVNGKPLFDGIFELVIETSKFLKPPETE</sequence>
<dbReference type="AlphaFoldDB" id="A0AAD3CRC0"/>
<evidence type="ECO:0000313" key="2">
    <source>
        <dbReference type="EMBL" id="GFH50394.1"/>
    </source>
</evidence>
<dbReference type="Proteomes" id="UP001054902">
    <property type="component" value="Unassembled WGS sequence"/>
</dbReference>
<gene>
    <name evidence="2" type="ORF">CTEN210_06870</name>
</gene>
<dbReference type="EMBL" id="BLLK01000038">
    <property type="protein sequence ID" value="GFH50394.1"/>
    <property type="molecule type" value="Genomic_DNA"/>
</dbReference>
<feature type="region of interest" description="Disordered" evidence="1">
    <location>
        <begin position="444"/>
        <end position="467"/>
    </location>
</feature>
<reference evidence="2 3" key="1">
    <citation type="journal article" date="2021" name="Sci. Rep.">
        <title>The genome of the diatom Chaetoceros tenuissimus carries an ancient integrated fragment of an extant virus.</title>
        <authorList>
            <person name="Hongo Y."/>
            <person name="Kimura K."/>
            <person name="Takaki Y."/>
            <person name="Yoshida Y."/>
            <person name="Baba S."/>
            <person name="Kobayashi G."/>
            <person name="Nagasaki K."/>
            <person name="Hano T."/>
            <person name="Tomaru Y."/>
        </authorList>
    </citation>
    <scope>NUCLEOTIDE SEQUENCE [LARGE SCALE GENOMIC DNA]</scope>
    <source>
        <strain evidence="2 3">NIES-3715</strain>
    </source>
</reference>
<accession>A0AAD3CRC0</accession>
<evidence type="ECO:0000256" key="1">
    <source>
        <dbReference type="SAM" id="MobiDB-lite"/>
    </source>
</evidence>
<name>A0AAD3CRC0_9STRA</name>
<protein>
    <submittedName>
        <fullName evidence="2">Uncharacterized protein</fullName>
    </submittedName>
</protein>
<organism evidence="2 3">
    <name type="scientific">Chaetoceros tenuissimus</name>
    <dbReference type="NCBI Taxonomy" id="426638"/>
    <lineage>
        <taxon>Eukaryota</taxon>
        <taxon>Sar</taxon>
        <taxon>Stramenopiles</taxon>
        <taxon>Ochrophyta</taxon>
        <taxon>Bacillariophyta</taxon>
        <taxon>Coscinodiscophyceae</taxon>
        <taxon>Chaetocerotophycidae</taxon>
        <taxon>Chaetocerotales</taxon>
        <taxon>Chaetocerotaceae</taxon>
        <taxon>Chaetoceros</taxon>
    </lineage>
</organism>